<dbReference type="Gene3D" id="3.30.450.30">
    <property type="entry name" value="Dynein light chain 2a, cytoplasmic"/>
    <property type="match status" value="1"/>
</dbReference>
<evidence type="ECO:0000256" key="1">
    <source>
        <dbReference type="ARBA" id="ARBA00005356"/>
    </source>
</evidence>
<comment type="similarity">
    <text evidence="1">Belongs to the LAMTOR3 family.</text>
</comment>
<dbReference type="EMBL" id="CABIJS010000702">
    <property type="protein sequence ID" value="VUZ56350.1"/>
    <property type="molecule type" value="Genomic_DNA"/>
</dbReference>
<evidence type="ECO:0000313" key="4">
    <source>
        <dbReference type="Proteomes" id="UP000274504"/>
    </source>
</evidence>
<name>A0A0R3STU4_HYMDI</name>
<organism evidence="6">
    <name type="scientific">Hymenolepis diminuta</name>
    <name type="common">Rat tapeworm</name>
    <dbReference type="NCBI Taxonomy" id="6216"/>
    <lineage>
        <taxon>Eukaryota</taxon>
        <taxon>Metazoa</taxon>
        <taxon>Spiralia</taxon>
        <taxon>Lophotrochozoa</taxon>
        <taxon>Platyhelminthes</taxon>
        <taxon>Cestoda</taxon>
        <taxon>Eucestoda</taxon>
        <taxon>Cyclophyllidea</taxon>
        <taxon>Hymenolepididae</taxon>
        <taxon>Hymenolepis</taxon>
    </lineage>
</organism>
<sequence>MAAKSISEHLRCYLSPVNGIVGIYVSDKDGVRIVDVSIEDASEHAFKPFVVTTFMNSLEQFAKLGFGKVENMLSKYQEMTLFQSVYVHSLNTPPLYLTVVGTGTCDLGALTTLEVPLRPLLGHLALKAAERIEEEAMLMRNDTTGRFYTIGN</sequence>
<gene>
    <name evidence="2" type="ORF">HDID_LOCUS8855</name>
    <name evidence="3" type="ORF">WMSIL1_LOCUS14020</name>
</gene>
<evidence type="ECO:0000313" key="5">
    <source>
        <dbReference type="Proteomes" id="UP000321570"/>
    </source>
</evidence>
<evidence type="ECO:0000313" key="6">
    <source>
        <dbReference type="WBParaSite" id="HDID_0000885701-mRNA-1"/>
    </source>
</evidence>
<dbReference type="PANTHER" id="PTHR13378:SF1">
    <property type="entry name" value="RAGULATOR COMPLEX PROTEIN LAMTOR3"/>
    <property type="match status" value="1"/>
</dbReference>
<dbReference type="Pfam" id="PF08923">
    <property type="entry name" value="MAPKK1_Int"/>
    <property type="match status" value="1"/>
</dbReference>
<dbReference type="PANTHER" id="PTHR13378">
    <property type="entry name" value="REGULATOR COMPLEX PROTEIN LAMTOR3"/>
    <property type="match status" value="1"/>
</dbReference>
<dbReference type="GO" id="GO:0071230">
    <property type="term" value="P:cellular response to amino acid stimulus"/>
    <property type="evidence" value="ECO:0007669"/>
    <property type="project" value="TreeGrafter"/>
</dbReference>
<reference evidence="2 4" key="2">
    <citation type="submission" date="2018-11" db="EMBL/GenBank/DDBJ databases">
        <authorList>
            <consortium name="Pathogen Informatics"/>
        </authorList>
    </citation>
    <scope>NUCLEOTIDE SEQUENCE [LARGE SCALE GENOMIC DNA]</scope>
</reference>
<accession>A0A0R3STU4</accession>
<dbReference type="SUPFAM" id="SSF103196">
    <property type="entry name" value="Roadblock/LC7 domain"/>
    <property type="match status" value="1"/>
</dbReference>
<dbReference type="AlphaFoldDB" id="A0A0R3STU4"/>
<dbReference type="GO" id="GO:0032008">
    <property type="term" value="P:positive regulation of TOR signaling"/>
    <property type="evidence" value="ECO:0007669"/>
    <property type="project" value="TreeGrafter"/>
</dbReference>
<dbReference type="WBParaSite" id="HDID_0000885701-mRNA-1">
    <property type="protein sequence ID" value="HDID_0000885701-mRNA-1"/>
    <property type="gene ID" value="HDID_0000885701"/>
</dbReference>
<reference evidence="6" key="1">
    <citation type="submission" date="2017-02" db="UniProtKB">
        <authorList>
            <consortium name="WormBaseParasite"/>
        </authorList>
    </citation>
    <scope>IDENTIFICATION</scope>
</reference>
<dbReference type="GO" id="GO:0071986">
    <property type="term" value="C:Ragulator complex"/>
    <property type="evidence" value="ECO:0007669"/>
    <property type="project" value="TreeGrafter"/>
</dbReference>
<reference evidence="3 5" key="3">
    <citation type="submission" date="2019-07" db="EMBL/GenBank/DDBJ databases">
        <authorList>
            <person name="Jastrzebski P J."/>
            <person name="Paukszto L."/>
            <person name="Jastrzebski P J."/>
        </authorList>
    </citation>
    <scope>NUCLEOTIDE SEQUENCE [LARGE SCALE GENOMIC DNA]</scope>
    <source>
        <strain evidence="3 5">WMS-il1</strain>
    </source>
</reference>
<dbReference type="Proteomes" id="UP000321570">
    <property type="component" value="Unassembled WGS sequence"/>
</dbReference>
<evidence type="ECO:0000313" key="2">
    <source>
        <dbReference type="EMBL" id="VDL61173.1"/>
    </source>
</evidence>
<dbReference type="EMBL" id="UYSG01011156">
    <property type="protein sequence ID" value="VDL61173.1"/>
    <property type="molecule type" value="Genomic_DNA"/>
</dbReference>
<keyword evidence="5" id="KW-1185">Reference proteome</keyword>
<dbReference type="InterPro" id="IPR015019">
    <property type="entry name" value="LAMTOR3"/>
</dbReference>
<dbReference type="SMART" id="SM01278">
    <property type="entry name" value="MAPKK1_Int"/>
    <property type="match status" value="1"/>
</dbReference>
<dbReference type="STRING" id="6216.A0A0R3STU4"/>
<protein>
    <submittedName>
        <fullName evidence="6">Robl_LC7 domain-containing protein</fullName>
    </submittedName>
</protein>
<dbReference type="OrthoDB" id="343907at2759"/>
<evidence type="ECO:0000313" key="3">
    <source>
        <dbReference type="EMBL" id="VUZ56350.1"/>
    </source>
</evidence>
<proteinExistence type="inferred from homology"/>
<dbReference type="Proteomes" id="UP000274504">
    <property type="component" value="Unassembled WGS sequence"/>
</dbReference>